<feature type="domain" description="YDG" evidence="4">
    <location>
        <begin position="263"/>
        <end position="439"/>
    </location>
</feature>
<feature type="region of interest" description="Disordered" evidence="3">
    <location>
        <begin position="172"/>
        <end position="192"/>
    </location>
</feature>
<dbReference type="EMBL" id="JAFJYH010000208">
    <property type="protein sequence ID" value="KAG4415764.1"/>
    <property type="molecule type" value="Genomic_DNA"/>
</dbReference>
<gene>
    <name evidence="5" type="ORF">IFR04_011064</name>
</gene>
<protein>
    <recommendedName>
        <fullName evidence="4">YDG domain-containing protein</fullName>
    </recommendedName>
</protein>
<comment type="subcellular location">
    <subcellularLocation>
        <location evidence="2">Nucleus</location>
    </subcellularLocation>
</comment>
<organism evidence="5 6">
    <name type="scientific">Cadophora malorum</name>
    <dbReference type="NCBI Taxonomy" id="108018"/>
    <lineage>
        <taxon>Eukaryota</taxon>
        <taxon>Fungi</taxon>
        <taxon>Dikarya</taxon>
        <taxon>Ascomycota</taxon>
        <taxon>Pezizomycotina</taxon>
        <taxon>Leotiomycetes</taxon>
        <taxon>Helotiales</taxon>
        <taxon>Ploettnerulaceae</taxon>
        <taxon>Cadophora</taxon>
    </lineage>
</organism>
<keyword evidence="6" id="KW-1185">Reference proteome</keyword>
<evidence type="ECO:0000259" key="4">
    <source>
        <dbReference type="PROSITE" id="PS51015"/>
    </source>
</evidence>
<accession>A0A8H7T9B3</accession>
<evidence type="ECO:0000256" key="2">
    <source>
        <dbReference type="PROSITE-ProRule" id="PRU00358"/>
    </source>
</evidence>
<dbReference type="InterPro" id="IPR015947">
    <property type="entry name" value="PUA-like_sf"/>
</dbReference>
<name>A0A8H7T9B3_9HELO</name>
<dbReference type="AlphaFoldDB" id="A0A8H7T9B3"/>
<dbReference type="PROSITE" id="PS51015">
    <property type="entry name" value="YDG"/>
    <property type="match status" value="1"/>
</dbReference>
<sequence length="488" mass="53262">MSSPPPIEHRTIPLIPSDIIDAFITFIGAEVLSHNIDSSPATLRALKDTAKAVGVACMRSLKQTEHSKLDATGTVTDKQWQDVKVLLVTLCRFARDGTATAETIQEYQIIGILAMFSNPINGLPFPIPEVAKRLKDIFLLILQGKPVVGLDGGSLIIGTTFNTRTESLTDIKEESDNGRVKAEPDSDDEAQNRCADDEGLVDAQQSTLATTVNKEGGSPWTRAPADHPIFGIHGIMHHILVRQNTRKSYRIDPAYNSVSGAVIGDNGFQVGAWFPRQLAMVRDGMHNLPMGGIYGSLAAGAYSVVLSNPTTKPPIPSSSPSLSSSKSNVQTPKYPATDIDLGSIIYYSSTVKPLKSGPRSNPSSPSTPANKNPNTNKGSLILTKSIETGHPIRVIRKWTCDFENRPCVGYRYEGLYKAVGKEERVVLHSNKQEDGNMNDGIQASVEEESCGYFWTVFKLERCSGQRDIDTSRPTVEEQRDFARIECGF</sequence>
<dbReference type="InterPro" id="IPR036987">
    <property type="entry name" value="SRA-YDG_sf"/>
</dbReference>
<feature type="compositionally biased region" description="Low complexity" evidence="3">
    <location>
        <begin position="318"/>
        <end position="328"/>
    </location>
</feature>
<dbReference type="InterPro" id="IPR003105">
    <property type="entry name" value="SRA_YDG"/>
</dbReference>
<dbReference type="Proteomes" id="UP000664132">
    <property type="component" value="Unassembled WGS sequence"/>
</dbReference>
<dbReference type="GO" id="GO:0005634">
    <property type="term" value="C:nucleus"/>
    <property type="evidence" value="ECO:0007669"/>
    <property type="project" value="UniProtKB-SubCell"/>
</dbReference>
<evidence type="ECO:0000256" key="3">
    <source>
        <dbReference type="SAM" id="MobiDB-lite"/>
    </source>
</evidence>
<comment type="caution">
    <text evidence="5">The sequence shown here is derived from an EMBL/GenBank/DDBJ whole genome shotgun (WGS) entry which is preliminary data.</text>
</comment>
<evidence type="ECO:0000256" key="1">
    <source>
        <dbReference type="ARBA" id="ARBA00023242"/>
    </source>
</evidence>
<proteinExistence type="predicted"/>
<dbReference type="Gene3D" id="2.30.280.10">
    <property type="entry name" value="SRA-YDG"/>
    <property type="match status" value="1"/>
</dbReference>
<feature type="region of interest" description="Disordered" evidence="3">
    <location>
        <begin position="312"/>
        <end position="334"/>
    </location>
</feature>
<reference evidence="5" key="1">
    <citation type="submission" date="2021-02" db="EMBL/GenBank/DDBJ databases">
        <title>Genome sequence Cadophora malorum strain M34.</title>
        <authorList>
            <person name="Stefanovic E."/>
            <person name="Vu D."/>
            <person name="Scully C."/>
            <person name="Dijksterhuis J."/>
            <person name="Roader J."/>
            <person name="Houbraken J."/>
        </authorList>
    </citation>
    <scope>NUCLEOTIDE SEQUENCE</scope>
    <source>
        <strain evidence="5">M34</strain>
    </source>
</reference>
<dbReference type="SUPFAM" id="SSF88697">
    <property type="entry name" value="PUA domain-like"/>
    <property type="match status" value="1"/>
</dbReference>
<keyword evidence="1 2" id="KW-0539">Nucleus</keyword>
<evidence type="ECO:0000313" key="6">
    <source>
        <dbReference type="Proteomes" id="UP000664132"/>
    </source>
</evidence>
<dbReference type="OrthoDB" id="2270193at2759"/>
<evidence type="ECO:0000313" key="5">
    <source>
        <dbReference type="EMBL" id="KAG4415764.1"/>
    </source>
</evidence>
<feature type="compositionally biased region" description="Polar residues" evidence="3">
    <location>
        <begin position="358"/>
        <end position="378"/>
    </location>
</feature>
<dbReference type="Pfam" id="PF02182">
    <property type="entry name" value="SAD_SRA"/>
    <property type="match status" value="2"/>
</dbReference>
<feature type="region of interest" description="Disordered" evidence="3">
    <location>
        <begin position="353"/>
        <end position="378"/>
    </location>
</feature>